<dbReference type="EnsemblMetazoa" id="GBRI023481-RA">
    <property type="protein sequence ID" value="GBRI023481-PA"/>
    <property type="gene ID" value="GBRI023481"/>
</dbReference>
<evidence type="ECO:0000256" key="1">
    <source>
        <dbReference type="SAM" id="Phobius"/>
    </source>
</evidence>
<name>A0A1A9WL21_9MUSC</name>
<keyword evidence="1" id="KW-0472">Membrane</keyword>
<proteinExistence type="predicted"/>
<evidence type="ECO:0000313" key="3">
    <source>
        <dbReference type="Proteomes" id="UP000091820"/>
    </source>
</evidence>
<organism evidence="2 3">
    <name type="scientific">Glossina brevipalpis</name>
    <dbReference type="NCBI Taxonomy" id="37001"/>
    <lineage>
        <taxon>Eukaryota</taxon>
        <taxon>Metazoa</taxon>
        <taxon>Ecdysozoa</taxon>
        <taxon>Arthropoda</taxon>
        <taxon>Hexapoda</taxon>
        <taxon>Insecta</taxon>
        <taxon>Pterygota</taxon>
        <taxon>Neoptera</taxon>
        <taxon>Endopterygota</taxon>
        <taxon>Diptera</taxon>
        <taxon>Brachycera</taxon>
        <taxon>Muscomorpha</taxon>
        <taxon>Hippoboscoidea</taxon>
        <taxon>Glossinidae</taxon>
        <taxon>Glossina</taxon>
    </lineage>
</organism>
<reference evidence="2" key="2">
    <citation type="submission" date="2020-05" db="UniProtKB">
        <authorList>
            <consortium name="EnsemblMetazoa"/>
        </authorList>
    </citation>
    <scope>IDENTIFICATION</scope>
    <source>
        <strain evidence="2">IAEA</strain>
    </source>
</reference>
<accession>A0A1A9WL21</accession>
<reference evidence="3" key="1">
    <citation type="submission" date="2014-03" db="EMBL/GenBank/DDBJ databases">
        <authorList>
            <person name="Aksoy S."/>
            <person name="Warren W."/>
            <person name="Wilson R.K."/>
        </authorList>
    </citation>
    <scope>NUCLEOTIDE SEQUENCE [LARGE SCALE GENOMIC DNA]</scope>
    <source>
        <strain evidence="3">IAEA</strain>
    </source>
</reference>
<feature type="transmembrane region" description="Helical" evidence="1">
    <location>
        <begin position="83"/>
        <end position="106"/>
    </location>
</feature>
<dbReference type="Proteomes" id="UP000091820">
    <property type="component" value="Unassembled WGS sequence"/>
</dbReference>
<keyword evidence="3" id="KW-1185">Reference proteome</keyword>
<feature type="transmembrane region" description="Helical" evidence="1">
    <location>
        <begin position="176"/>
        <end position="197"/>
    </location>
</feature>
<keyword evidence="1" id="KW-0812">Transmembrane</keyword>
<dbReference type="VEuPathDB" id="VectorBase:GBRI023481"/>
<evidence type="ECO:0000313" key="2">
    <source>
        <dbReference type="EnsemblMetazoa" id="GBRI023481-PA"/>
    </source>
</evidence>
<keyword evidence="1" id="KW-1133">Transmembrane helix</keyword>
<protein>
    <submittedName>
        <fullName evidence="2">Uncharacterized protein</fullName>
    </submittedName>
</protein>
<dbReference type="AlphaFoldDB" id="A0A1A9WL21"/>
<sequence length="226" mass="24144">MELLLQRKSMSRSISKHVSHLKSSTLSLEFSNPVLQPIVALAFKQYLHFRLVATAISLRISRNRKPSIPEASLPFCGSLRKCAVLKIGVTLASSSFIIPMLVGTLVEVFNAGEDSTIVFSTSNSSSSSYISSSPPSSNSIVLSELVAELEREVPGCSFSSKAVDDVLEPGKASEGVAVDVIVGVMFVFSSVASFAVADLSPSKAGNNVSKLKVTEKLYLLDLTVEK</sequence>